<dbReference type="Proteomes" id="UP001165082">
    <property type="component" value="Unassembled WGS sequence"/>
</dbReference>
<proteinExistence type="predicted"/>
<feature type="compositionally biased region" description="Low complexity" evidence="1">
    <location>
        <begin position="1"/>
        <end position="18"/>
    </location>
</feature>
<sequence length="96" mass="10079">MSSFTSSNPTSSNPTSSNPTPPNPTSSSWFTSLAATISSSVSSASIRANELALAAGEAAASKANKEERKRFVEQARTRMDDWGKGVREKVEAGVEA</sequence>
<gene>
    <name evidence="2" type="ORF">TrRE_jg3659</name>
</gene>
<protein>
    <submittedName>
        <fullName evidence="2">Uncharacterized protein</fullName>
    </submittedName>
</protein>
<dbReference type="EMBL" id="BRXZ01004618">
    <property type="protein sequence ID" value="GMH52419.1"/>
    <property type="molecule type" value="Genomic_DNA"/>
</dbReference>
<evidence type="ECO:0000256" key="1">
    <source>
        <dbReference type="SAM" id="MobiDB-lite"/>
    </source>
</evidence>
<accession>A0A9W6ZL01</accession>
<name>A0A9W6ZL01_9STRA</name>
<keyword evidence="3" id="KW-1185">Reference proteome</keyword>
<organism evidence="2 3">
    <name type="scientific">Triparma retinervis</name>
    <dbReference type="NCBI Taxonomy" id="2557542"/>
    <lineage>
        <taxon>Eukaryota</taxon>
        <taxon>Sar</taxon>
        <taxon>Stramenopiles</taxon>
        <taxon>Ochrophyta</taxon>
        <taxon>Bolidophyceae</taxon>
        <taxon>Parmales</taxon>
        <taxon>Triparmaceae</taxon>
        <taxon>Triparma</taxon>
    </lineage>
</organism>
<evidence type="ECO:0000313" key="3">
    <source>
        <dbReference type="Proteomes" id="UP001165082"/>
    </source>
</evidence>
<dbReference type="AlphaFoldDB" id="A0A9W6ZL01"/>
<reference evidence="2" key="1">
    <citation type="submission" date="2022-07" db="EMBL/GenBank/DDBJ databases">
        <title>Genome analysis of Parmales, a sister group of diatoms, reveals the evolutionary specialization of diatoms from phago-mixotrophs to photoautotrophs.</title>
        <authorList>
            <person name="Ban H."/>
            <person name="Sato S."/>
            <person name="Yoshikawa S."/>
            <person name="Kazumasa Y."/>
            <person name="Nakamura Y."/>
            <person name="Ichinomiya M."/>
            <person name="Saitoh K."/>
            <person name="Sato N."/>
            <person name="Blanc-Mathieu R."/>
            <person name="Endo H."/>
            <person name="Kuwata A."/>
            <person name="Ogata H."/>
        </authorList>
    </citation>
    <scope>NUCLEOTIDE SEQUENCE</scope>
</reference>
<feature type="region of interest" description="Disordered" evidence="1">
    <location>
        <begin position="1"/>
        <end position="28"/>
    </location>
</feature>
<comment type="caution">
    <text evidence="2">The sequence shown here is derived from an EMBL/GenBank/DDBJ whole genome shotgun (WGS) entry which is preliminary data.</text>
</comment>
<evidence type="ECO:0000313" key="2">
    <source>
        <dbReference type="EMBL" id="GMH52419.1"/>
    </source>
</evidence>
<feature type="non-terminal residue" evidence="2">
    <location>
        <position position="96"/>
    </location>
</feature>